<keyword evidence="3" id="KW-1185">Reference proteome</keyword>
<comment type="caution">
    <text evidence="2">The sequence shown here is derived from an EMBL/GenBank/DDBJ whole genome shotgun (WGS) entry which is preliminary data.</text>
</comment>
<reference evidence="2" key="1">
    <citation type="submission" date="2020-12" db="EMBL/GenBank/DDBJ databases">
        <authorList>
            <person name="Iha C."/>
        </authorList>
    </citation>
    <scope>NUCLEOTIDE SEQUENCE</scope>
</reference>
<dbReference type="EMBL" id="CAJHUC010001018">
    <property type="protein sequence ID" value="CAD7699442.1"/>
    <property type="molecule type" value="Genomic_DNA"/>
</dbReference>
<evidence type="ECO:0000256" key="1">
    <source>
        <dbReference type="SAM" id="SignalP"/>
    </source>
</evidence>
<dbReference type="AlphaFoldDB" id="A0A8S1J0V4"/>
<organism evidence="2 3">
    <name type="scientific">Ostreobium quekettii</name>
    <dbReference type="NCBI Taxonomy" id="121088"/>
    <lineage>
        <taxon>Eukaryota</taxon>
        <taxon>Viridiplantae</taxon>
        <taxon>Chlorophyta</taxon>
        <taxon>core chlorophytes</taxon>
        <taxon>Ulvophyceae</taxon>
        <taxon>TCBD clade</taxon>
        <taxon>Bryopsidales</taxon>
        <taxon>Ostreobineae</taxon>
        <taxon>Ostreobiaceae</taxon>
        <taxon>Ostreobium</taxon>
    </lineage>
</organism>
<evidence type="ECO:0000313" key="3">
    <source>
        <dbReference type="Proteomes" id="UP000708148"/>
    </source>
</evidence>
<feature type="signal peptide" evidence="1">
    <location>
        <begin position="1"/>
        <end position="27"/>
    </location>
</feature>
<evidence type="ECO:0000313" key="2">
    <source>
        <dbReference type="EMBL" id="CAD7699442.1"/>
    </source>
</evidence>
<proteinExistence type="predicted"/>
<protein>
    <submittedName>
        <fullName evidence="2">Uncharacterized protein</fullName>
    </submittedName>
</protein>
<dbReference type="Proteomes" id="UP000708148">
    <property type="component" value="Unassembled WGS sequence"/>
</dbReference>
<sequence>MRSCTAPIAGLVVAAVLLLGQASPTAGELWGSQSRALLATKAKLNSKRLRSLGVPEGADILFQLASDCPQDLDSVVLARMGQQCFIISNMRKCLNISQDAPQFVFKGCTKADGCPSHFFGPEKTACILEGLGISVLENGDCEGCRCGIPPGNDHLFVEKASTSSRRIANVPHSNCFIAQPKKFNFTVQTVCTNGRPTSVNKWTFKFPKKANDKPYDCIISRRCIDGLVDEVTLCYQNGTASVVQELDSPEADTRGAGGCKSPGLISYSLPFLIIMGASFCTF</sequence>
<keyword evidence="1" id="KW-0732">Signal</keyword>
<gene>
    <name evidence="2" type="ORF">OSTQU699_LOCUS4800</name>
</gene>
<accession>A0A8S1J0V4</accession>
<name>A0A8S1J0V4_9CHLO</name>
<dbReference type="OrthoDB" id="576907at2759"/>
<feature type="chain" id="PRO_5035936942" evidence="1">
    <location>
        <begin position="28"/>
        <end position="282"/>
    </location>
</feature>